<name>A0A564HGM5_9ENTR</name>
<feature type="compositionally biased region" description="Basic and acidic residues" evidence="1">
    <location>
        <begin position="1"/>
        <end position="11"/>
    </location>
</feature>
<reference evidence="2 3" key="1">
    <citation type="submission" date="2019-07" db="EMBL/GenBank/DDBJ databases">
        <authorList>
            <person name="Brisse S."/>
            <person name="Rodrigues C."/>
            <person name="Thorpe H."/>
        </authorList>
    </citation>
    <scope>NUCLEOTIDE SEQUENCE [LARGE SCALE GENOMIC DNA]</scope>
    <source>
        <strain evidence="2">SB6408</strain>
    </source>
</reference>
<dbReference type="AlphaFoldDB" id="A0A564HGM5"/>
<protein>
    <submittedName>
        <fullName evidence="2">Uncharacterized protein</fullName>
    </submittedName>
</protein>
<feature type="region of interest" description="Disordered" evidence="1">
    <location>
        <begin position="1"/>
        <end position="33"/>
    </location>
</feature>
<dbReference type="Proteomes" id="UP000318370">
    <property type="component" value="Unassembled WGS sequence"/>
</dbReference>
<accession>A0A564HGM5</accession>
<evidence type="ECO:0000313" key="3">
    <source>
        <dbReference type="Proteomes" id="UP000318370"/>
    </source>
</evidence>
<sequence length="62" mass="7228">MKECITEDSVKSEVSTSKKGRSSPVLNAKRRSEHHHKEFIQLMNEFVEENGSITDDEYFRVL</sequence>
<evidence type="ECO:0000313" key="2">
    <source>
        <dbReference type="EMBL" id="VUS32436.1"/>
    </source>
</evidence>
<dbReference type="EMBL" id="CABGHF010000001">
    <property type="protein sequence ID" value="VUS32436.1"/>
    <property type="molecule type" value="Genomic_DNA"/>
</dbReference>
<organism evidence="2 3">
    <name type="scientific">Klebsiella spallanzanii</name>
    <dbReference type="NCBI Taxonomy" id="2587528"/>
    <lineage>
        <taxon>Bacteria</taxon>
        <taxon>Pseudomonadati</taxon>
        <taxon>Pseudomonadota</taxon>
        <taxon>Gammaproteobacteria</taxon>
        <taxon>Enterobacterales</taxon>
        <taxon>Enterobacteriaceae</taxon>
        <taxon>Klebsiella/Raoultella group</taxon>
        <taxon>Klebsiella</taxon>
    </lineage>
</organism>
<evidence type="ECO:0000256" key="1">
    <source>
        <dbReference type="SAM" id="MobiDB-lite"/>
    </source>
</evidence>
<proteinExistence type="predicted"/>
<gene>
    <name evidence="2" type="ORF">SB6408_00470</name>
</gene>